<protein>
    <submittedName>
        <fullName evidence="5">Carbohydrate ABC transporter substrate-binding protein (CUT1 family)</fullName>
    </submittedName>
</protein>
<sequence>MTARRTTPLAAGGALAALVAVSLAACAPGPSSPAGGGGSASLAPVSTAVPTDKTTLTVWDQNTDGGISDAQDQLNKAFMQKYPNVTVNRVSRSFSDLKTTLKLALSGDNPPDVVQANQGYPDMGAFVKAGYLRPMSDYAKLYGWDSYYPSSLLKLNSFSADGKTWQGDNLYGVSQTGELVGVYYNAAVLKKAGVNQPPTTIDELTADMAKVKAAGTLPLSYGDVEKSPGIHLYGVVLSALAGAQSVTDLVGGKSGSWTDANPVKAAQTITDWQSKGYITPGANGVSRDAAVTTFGQGGSAFLITGTWYQATLEKAPAASDLRFTALTPSGSSTPVTMGGEGLAWAITSKAKTPDVAAAYIDFITDEAASKVLVQTGNLPTVVPSGDSPKEGTIAGDITTRYQAISKSNGITPYLDYATPTFYDTLTAGMQDLVAGQATPQQFTEKIQADYGEFVKSNG</sequence>
<comment type="caution">
    <text evidence="5">The sequence shown here is derived from an EMBL/GenBank/DDBJ whole genome shotgun (WGS) entry which is preliminary data.</text>
</comment>
<dbReference type="InterPro" id="IPR006059">
    <property type="entry name" value="SBP"/>
</dbReference>
<keyword evidence="2" id="KW-0813">Transport</keyword>
<gene>
    <name evidence="5" type="ORF">FB458_2379</name>
</gene>
<dbReference type="Proteomes" id="UP000317893">
    <property type="component" value="Unassembled WGS sequence"/>
</dbReference>
<evidence type="ECO:0000313" key="6">
    <source>
        <dbReference type="Proteomes" id="UP000317893"/>
    </source>
</evidence>
<evidence type="ECO:0000256" key="1">
    <source>
        <dbReference type="ARBA" id="ARBA00008520"/>
    </source>
</evidence>
<evidence type="ECO:0000256" key="4">
    <source>
        <dbReference type="SAM" id="SignalP"/>
    </source>
</evidence>
<dbReference type="PANTHER" id="PTHR30061">
    <property type="entry name" value="MALTOSE-BINDING PERIPLASMIC PROTEIN"/>
    <property type="match status" value="1"/>
</dbReference>
<evidence type="ECO:0000256" key="2">
    <source>
        <dbReference type="ARBA" id="ARBA00022448"/>
    </source>
</evidence>
<evidence type="ECO:0000256" key="3">
    <source>
        <dbReference type="ARBA" id="ARBA00022729"/>
    </source>
</evidence>
<comment type="similarity">
    <text evidence="1">Belongs to the bacterial solute-binding protein 1 family.</text>
</comment>
<dbReference type="GO" id="GO:0042956">
    <property type="term" value="P:maltodextrin transmembrane transport"/>
    <property type="evidence" value="ECO:0007669"/>
    <property type="project" value="TreeGrafter"/>
</dbReference>
<name>A0A542E1X1_9MICO</name>
<dbReference type="PANTHER" id="PTHR30061:SF50">
    <property type="entry name" value="MALTOSE_MALTODEXTRIN-BINDING PERIPLASMIC PROTEIN"/>
    <property type="match status" value="1"/>
</dbReference>
<keyword evidence="3 4" id="KW-0732">Signal</keyword>
<dbReference type="OrthoDB" id="358201at2"/>
<organism evidence="5 6">
    <name type="scientific">Lapillicoccus jejuensis</name>
    <dbReference type="NCBI Taxonomy" id="402171"/>
    <lineage>
        <taxon>Bacteria</taxon>
        <taxon>Bacillati</taxon>
        <taxon>Actinomycetota</taxon>
        <taxon>Actinomycetes</taxon>
        <taxon>Micrococcales</taxon>
        <taxon>Intrasporangiaceae</taxon>
        <taxon>Lapillicoccus</taxon>
    </lineage>
</organism>
<accession>A0A542E1X1</accession>
<dbReference type="GO" id="GO:1901982">
    <property type="term" value="F:maltose binding"/>
    <property type="evidence" value="ECO:0007669"/>
    <property type="project" value="TreeGrafter"/>
</dbReference>
<keyword evidence="6" id="KW-1185">Reference proteome</keyword>
<dbReference type="GO" id="GO:0055052">
    <property type="term" value="C:ATP-binding cassette (ABC) transporter complex, substrate-binding subunit-containing"/>
    <property type="evidence" value="ECO:0007669"/>
    <property type="project" value="TreeGrafter"/>
</dbReference>
<dbReference type="PROSITE" id="PS51257">
    <property type="entry name" value="PROKAR_LIPOPROTEIN"/>
    <property type="match status" value="1"/>
</dbReference>
<dbReference type="AlphaFoldDB" id="A0A542E1X1"/>
<dbReference type="GO" id="GO:0015768">
    <property type="term" value="P:maltose transport"/>
    <property type="evidence" value="ECO:0007669"/>
    <property type="project" value="TreeGrafter"/>
</dbReference>
<dbReference type="Pfam" id="PF13416">
    <property type="entry name" value="SBP_bac_8"/>
    <property type="match status" value="1"/>
</dbReference>
<evidence type="ECO:0000313" key="5">
    <source>
        <dbReference type="EMBL" id="TQJ09269.1"/>
    </source>
</evidence>
<dbReference type="Gene3D" id="3.40.190.10">
    <property type="entry name" value="Periplasmic binding protein-like II"/>
    <property type="match status" value="2"/>
</dbReference>
<dbReference type="EMBL" id="VFMN01000001">
    <property type="protein sequence ID" value="TQJ09269.1"/>
    <property type="molecule type" value="Genomic_DNA"/>
</dbReference>
<feature type="chain" id="PRO_5038600206" evidence="4">
    <location>
        <begin position="28"/>
        <end position="458"/>
    </location>
</feature>
<proteinExistence type="inferred from homology"/>
<dbReference type="SUPFAM" id="SSF53850">
    <property type="entry name" value="Periplasmic binding protein-like II"/>
    <property type="match status" value="1"/>
</dbReference>
<feature type="signal peptide" evidence="4">
    <location>
        <begin position="1"/>
        <end position="27"/>
    </location>
</feature>
<reference evidence="5 6" key="1">
    <citation type="submission" date="2019-06" db="EMBL/GenBank/DDBJ databases">
        <title>Sequencing the genomes of 1000 actinobacteria strains.</title>
        <authorList>
            <person name="Klenk H.-P."/>
        </authorList>
    </citation>
    <scope>NUCLEOTIDE SEQUENCE [LARGE SCALE GENOMIC DNA]</scope>
    <source>
        <strain evidence="5 6">DSM 18607</strain>
    </source>
</reference>
<dbReference type="RefSeq" id="WP_141848668.1">
    <property type="nucleotide sequence ID" value="NZ_BAAAPR010000014.1"/>
</dbReference>